<protein>
    <recommendedName>
        <fullName evidence="5">Aspartate-semialdehyde dehydrogenase</fullName>
    </recommendedName>
</protein>
<dbReference type="EMBL" id="BMID01000001">
    <property type="protein sequence ID" value="GGA02484.1"/>
    <property type="molecule type" value="Genomic_DNA"/>
</dbReference>
<keyword evidence="4" id="KW-1185">Reference proteome</keyword>
<evidence type="ECO:0000313" key="4">
    <source>
        <dbReference type="Proteomes" id="UP000603317"/>
    </source>
</evidence>
<feature type="chain" id="PRO_5047359361" description="Aspartate-semialdehyde dehydrogenase" evidence="2">
    <location>
        <begin position="23"/>
        <end position="201"/>
    </location>
</feature>
<feature type="signal peptide" evidence="2">
    <location>
        <begin position="1"/>
        <end position="22"/>
    </location>
</feature>
<dbReference type="PROSITE" id="PS51257">
    <property type="entry name" value="PROKAR_LIPOPROTEIN"/>
    <property type="match status" value="1"/>
</dbReference>
<evidence type="ECO:0000256" key="1">
    <source>
        <dbReference type="SAM" id="MobiDB-lite"/>
    </source>
</evidence>
<comment type="caution">
    <text evidence="3">The sequence shown here is derived from an EMBL/GenBank/DDBJ whole genome shotgun (WGS) entry which is preliminary data.</text>
</comment>
<proteinExistence type="predicted"/>
<accession>A0ABQ1F8P2</accession>
<sequence>MIAMRALPVLAVLLLAACGEPASDESTSDQSQVELPSEAIAEPEPLQEGETVVSEARPIPALDGEGLRMVIPSGATRLIAFGSGRQVVENALGRSLGKGGTRSSNRECGAGPMEFSTIDGLTLNFQDGKFVGWNIDGTLGLTTIDGMGVGSNRAVLEQSRTLAMQDSTLGKEFRSGGIGGFLDEEGDTVTMLYAGTQCFFR</sequence>
<organism evidence="3 4">
    <name type="scientific">Blastomonas marina</name>
    <dbReference type="NCBI Taxonomy" id="1867408"/>
    <lineage>
        <taxon>Bacteria</taxon>
        <taxon>Pseudomonadati</taxon>
        <taxon>Pseudomonadota</taxon>
        <taxon>Alphaproteobacteria</taxon>
        <taxon>Sphingomonadales</taxon>
        <taxon>Sphingomonadaceae</taxon>
        <taxon>Blastomonas</taxon>
    </lineage>
</organism>
<name>A0ABQ1F8P2_9SPHN</name>
<evidence type="ECO:0008006" key="5">
    <source>
        <dbReference type="Google" id="ProtNLM"/>
    </source>
</evidence>
<keyword evidence="2" id="KW-0732">Signal</keyword>
<dbReference type="Proteomes" id="UP000603317">
    <property type="component" value="Unassembled WGS sequence"/>
</dbReference>
<reference evidence="4" key="1">
    <citation type="journal article" date="2019" name="Int. J. Syst. Evol. Microbiol.">
        <title>The Global Catalogue of Microorganisms (GCM) 10K type strain sequencing project: providing services to taxonomists for standard genome sequencing and annotation.</title>
        <authorList>
            <consortium name="The Broad Institute Genomics Platform"/>
            <consortium name="The Broad Institute Genome Sequencing Center for Infectious Disease"/>
            <person name="Wu L."/>
            <person name="Ma J."/>
        </authorList>
    </citation>
    <scope>NUCLEOTIDE SEQUENCE [LARGE SCALE GENOMIC DNA]</scope>
    <source>
        <strain evidence="4">CGMCC 1.15297</strain>
    </source>
</reference>
<feature type="region of interest" description="Disordered" evidence="1">
    <location>
        <begin position="23"/>
        <end position="53"/>
    </location>
</feature>
<evidence type="ECO:0000313" key="3">
    <source>
        <dbReference type="EMBL" id="GGA02484.1"/>
    </source>
</evidence>
<evidence type="ECO:0000256" key="2">
    <source>
        <dbReference type="SAM" id="SignalP"/>
    </source>
</evidence>
<gene>
    <name evidence="3" type="ORF">GCM10010923_09060</name>
</gene>